<sequence length="458" mass="52329">MYIKADIIKDILEETIGHGKRDIDEILQKGLEKKGLSYRDVATLLQVSEKKQLDKIYKAAGKIKKDIYGDRIVLFAPLYISDYCVNNCLYCGYKRDNNFKRQRLNQKQIEEEVILLENMGHKRLALEVGEDPVNCDIDYVLEGIETIYSTYSKQGDIRRINVNIAATSVENYKKLKQADIGTYILFQETYHKPTFQRVHANSKKGNYDYHLKAFDRAMEAGIDDVGGGVLFGLADYKFEILALMMHNLHLENQYGVGFHTISVPRLKKAEGMDINDFPHILDDESFKKIVAILRLAMPYTGLILSTRETPEMRKEVIEYGVSQISAGSCTGVNAYKNSAEGGENKQFDVDDNRAPIEVLKELVDCGHIPSYCTSCYRKGRTGEKFAKMAKEGEIQNVCTPNALITFMEFILNYGDRELLEKGEKLVYSKVKEISSNELRRRTLNCLKMVYDGKRDIFL</sequence>
<dbReference type="Gene3D" id="3.20.20.70">
    <property type="entry name" value="Aldolase class I"/>
    <property type="match status" value="1"/>
</dbReference>
<evidence type="ECO:0000313" key="8">
    <source>
        <dbReference type="EMBL" id="XBX76427.1"/>
    </source>
</evidence>
<dbReference type="Pfam" id="PF06968">
    <property type="entry name" value="BATS"/>
    <property type="match status" value="1"/>
</dbReference>
<dbReference type="InterPro" id="IPR024007">
    <property type="entry name" value="FeFe-hyd_mat_HydG"/>
</dbReference>
<comment type="cofactor">
    <cofactor evidence="1">
        <name>[4Fe-4S] cluster</name>
        <dbReference type="ChEBI" id="CHEBI:49883"/>
    </cofactor>
</comment>
<organism evidence="8">
    <name type="scientific">Proteinivorax tanatarense</name>
    <dbReference type="NCBI Taxonomy" id="1260629"/>
    <lineage>
        <taxon>Bacteria</taxon>
        <taxon>Bacillati</taxon>
        <taxon>Bacillota</taxon>
        <taxon>Clostridia</taxon>
        <taxon>Eubacteriales</taxon>
        <taxon>Proteinivoracaceae</taxon>
        <taxon>Proteinivorax</taxon>
    </lineage>
</organism>
<dbReference type="InterPro" id="IPR007197">
    <property type="entry name" value="rSAM"/>
</dbReference>
<dbReference type="PANTHER" id="PTHR43583:SF2">
    <property type="entry name" value="THIAZOLE BIOSYNTHESIS PROTEIN"/>
    <property type="match status" value="1"/>
</dbReference>
<dbReference type="SFLD" id="SFLDF00319">
    <property type="entry name" value="Fe_hydrogenase_maturase_(HydG"/>
    <property type="match status" value="1"/>
</dbReference>
<evidence type="ECO:0000256" key="5">
    <source>
        <dbReference type="ARBA" id="ARBA00023004"/>
    </source>
</evidence>
<dbReference type="GO" id="GO:0003824">
    <property type="term" value="F:catalytic activity"/>
    <property type="evidence" value="ECO:0007669"/>
    <property type="project" value="InterPro"/>
</dbReference>
<dbReference type="SFLD" id="SFLDG01081">
    <property type="entry name" value="cleavage_of_the_Ca-Cb_bond_in"/>
    <property type="match status" value="1"/>
</dbReference>
<keyword evidence="2" id="KW-0004">4Fe-4S</keyword>
<feature type="domain" description="Biotin and thiamin synthesis-associated" evidence="7">
    <location>
        <begin position="262"/>
        <end position="369"/>
    </location>
</feature>
<dbReference type="GO" id="GO:0044272">
    <property type="term" value="P:sulfur compound biosynthetic process"/>
    <property type="evidence" value="ECO:0007669"/>
    <property type="project" value="UniProtKB-ARBA"/>
</dbReference>
<evidence type="ECO:0000256" key="2">
    <source>
        <dbReference type="ARBA" id="ARBA00022485"/>
    </source>
</evidence>
<dbReference type="SUPFAM" id="SSF102114">
    <property type="entry name" value="Radical SAM enzymes"/>
    <property type="match status" value="1"/>
</dbReference>
<dbReference type="NCBIfam" id="TIGR03955">
    <property type="entry name" value="rSAM_HydG"/>
    <property type="match status" value="1"/>
</dbReference>
<dbReference type="InterPro" id="IPR058240">
    <property type="entry name" value="rSAM_sf"/>
</dbReference>
<dbReference type="SFLD" id="SFLDS00029">
    <property type="entry name" value="Radical_SAM"/>
    <property type="match status" value="1"/>
</dbReference>
<gene>
    <name evidence="8" type="primary">hydG</name>
    <name evidence="8" type="ORF">PRVXT_002606</name>
</gene>
<protein>
    <submittedName>
        <fullName evidence="8">[FeFe] hydrogenase H-cluster radical SAM maturase HydG</fullName>
    </submittedName>
</protein>
<dbReference type="GO" id="GO:0046872">
    <property type="term" value="F:metal ion binding"/>
    <property type="evidence" value="ECO:0007669"/>
    <property type="project" value="UniProtKB-KW"/>
</dbReference>
<evidence type="ECO:0000256" key="1">
    <source>
        <dbReference type="ARBA" id="ARBA00001966"/>
    </source>
</evidence>
<dbReference type="InterPro" id="IPR010722">
    <property type="entry name" value="BATS_dom"/>
</dbReference>
<dbReference type="InterPro" id="IPR034428">
    <property type="entry name" value="ThiH/NoCL/HydG-like"/>
</dbReference>
<keyword evidence="3" id="KW-0949">S-adenosyl-L-methionine</keyword>
<accession>A0AAU7VS18</accession>
<dbReference type="SMART" id="SM00876">
    <property type="entry name" value="BATS"/>
    <property type="match status" value="1"/>
</dbReference>
<name>A0AAU7VS18_9FIRM</name>
<keyword evidence="5" id="KW-0408">Iron</keyword>
<evidence type="ECO:0000259" key="7">
    <source>
        <dbReference type="SMART" id="SM00876"/>
    </source>
</evidence>
<evidence type="ECO:0000256" key="4">
    <source>
        <dbReference type="ARBA" id="ARBA00022723"/>
    </source>
</evidence>
<reference evidence="8" key="2">
    <citation type="submission" date="2024-06" db="EMBL/GenBank/DDBJ databases">
        <authorList>
            <person name="Petrova K.O."/>
            <person name="Toshchakov S.V."/>
            <person name="Boltjanskaja Y.V."/>
            <person name="Kevbrin V."/>
        </authorList>
    </citation>
    <scope>NUCLEOTIDE SEQUENCE</scope>
    <source>
        <strain evidence="8">Z-910T</strain>
    </source>
</reference>
<dbReference type="GO" id="GO:0042364">
    <property type="term" value="P:water-soluble vitamin biosynthetic process"/>
    <property type="evidence" value="ECO:0007669"/>
    <property type="project" value="UniProtKB-ARBA"/>
</dbReference>
<keyword evidence="4" id="KW-0479">Metal-binding</keyword>
<dbReference type="InterPro" id="IPR013785">
    <property type="entry name" value="Aldolase_TIM"/>
</dbReference>
<evidence type="ECO:0000256" key="6">
    <source>
        <dbReference type="ARBA" id="ARBA00023014"/>
    </source>
</evidence>
<reference evidence="8" key="1">
    <citation type="journal article" date="2013" name="Extremophiles">
        <title>Proteinivorax tanatarense gen. nov., sp. nov., an anaerobic, haloalkaliphilic, proteolytic bacterium isolated from a decaying algal bloom, and proposal of Proteinivoraceae fam. nov.</title>
        <authorList>
            <person name="Kevbrin V."/>
            <person name="Boltyanskaya Y."/>
            <person name="Zhilina T."/>
            <person name="Kolganova T."/>
            <person name="Lavrentjeva E."/>
            <person name="Kuznetsov B."/>
        </authorList>
    </citation>
    <scope>NUCLEOTIDE SEQUENCE</scope>
    <source>
        <strain evidence="8">Z-910T</strain>
    </source>
</reference>
<proteinExistence type="predicted"/>
<keyword evidence="6" id="KW-0411">Iron-sulfur</keyword>
<dbReference type="SFLD" id="SFLDG01060">
    <property type="entry name" value="BATS_domain_containing"/>
    <property type="match status" value="1"/>
</dbReference>
<dbReference type="PANTHER" id="PTHR43583">
    <property type="entry name" value="2-IMINOACETATE SYNTHASE"/>
    <property type="match status" value="1"/>
</dbReference>
<dbReference type="Pfam" id="PF04055">
    <property type="entry name" value="Radical_SAM"/>
    <property type="match status" value="1"/>
</dbReference>
<dbReference type="RefSeq" id="WP_350345166.1">
    <property type="nucleotide sequence ID" value="NZ_CP158367.1"/>
</dbReference>
<evidence type="ECO:0000256" key="3">
    <source>
        <dbReference type="ARBA" id="ARBA00022691"/>
    </source>
</evidence>
<dbReference type="AlphaFoldDB" id="A0AAU7VS18"/>
<dbReference type="GO" id="GO:0051539">
    <property type="term" value="F:4 iron, 4 sulfur cluster binding"/>
    <property type="evidence" value="ECO:0007669"/>
    <property type="project" value="UniProtKB-KW"/>
</dbReference>
<dbReference type="EMBL" id="CP158367">
    <property type="protein sequence ID" value="XBX76427.1"/>
    <property type="molecule type" value="Genomic_DNA"/>
</dbReference>